<feature type="coiled-coil region" evidence="1">
    <location>
        <begin position="170"/>
        <end position="197"/>
    </location>
</feature>
<evidence type="ECO:0000313" key="3">
    <source>
        <dbReference type="Proteomes" id="UP000467240"/>
    </source>
</evidence>
<sequence length="218" mass="24332">MPESVLYRWPPAAQLGRVVPKTKFYEHGNVRTALREKFVEDVQRITWAYKLAESTIRLKGTDAVPEIQVFAVETKGGDVPDDVLAAIDKSVHFPMLFEVSRGNEVRMVAAHKTLGGATPKVGSYFTTPWLPYDAARAPLPTAIDLPALYEAMLSSLLPVATRRGESLSKAADRMDKAKKLEREIAALERKLRAEPQLNRKIELRRALKDRQVALADLA</sequence>
<evidence type="ECO:0000256" key="1">
    <source>
        <dbReference type="SAM" id="Coils"/>
    </source>
</evidence>
<dbReference type="Proteomes" id="UP000467240">
    <property type="component" value="Unassembled WGS sequence"/>
</dbReference>
<dbReference type="InterPro" id="IPR025503">
    <property type="entry name" value="DUF4391"/>
</dbReference>
<reference evidence="2 3" key="1">
    <citation type="submission" date="2019-09" db="EMBL/GenBank/DDBJ databases">
        <title>Phylogeny of genus Pseudoclavibacter and closely related genus.</title>
        <authorList>
            <person name="Li Y."/>
        </authorList>
    </citation>
    <scope>NUCLEOTIDE SEQUENCE [LARGE SCALE GENOMIC DNA]</scope>
    <source>
        <strain evidence="2 3">DSM 23821</strain>
    </source>
</reference>
<gene>
    <name evidence="2" type="ORF">F8O01_17325</name>
</gene>
<evidence type="ECO:0000313" key="2">
    <source>
        <dbReference type="EMBL" id="KAB1652040.1"/>
    </source>
</evidence>
<dbReference type="AlphaFoldDB" id="A0A7J5BPD0"/>
<name>A0A7J5BPD0_9MICO</name>
<keyword evidence="3" id="KW-1185">Reference proteome</keyword>
<dbReference type="OrthoDB" id="9805811at2"/>
<dbReference type="EMBL" id="WBJZ01000036">
    <property type="protein sequence ID" value="KAB1652040.1"/>
    <property type="molecule type" value="Genomic_DNA"/>
</dbReference>
<protein>
    <submittedName>
        <fullName evidence="2">DUF4391 domain-containing protein</fullName>
    </submittedName>
</protein>
<accession>A0A7J5BPD0</accession>
<organism evidence="2 3">
    <name type="scientific">Pseudoclavibacter chungangensis</name>
    <dbReference type="NCBI Taxonomy" id="587635"/>
    <lineage>
        <taxon>Bacteria</taxon>
        <taxon>Bacillati</taxon>
        <taxon>Actinomycetota</taxon>
        <taxon>Actinomycetes</taxon>
        <taxon>Micrococcales</taxon>
        <taxon>Microbacteriaceae</taxon>
        <taxon>Pseudoclavibacter</taxon>
    </lineage>
</organism>
<keyword evidence="1" id="KW-0175">Coiled coil</keyword>
<dbReference type="RefSeq" id="WP_158042158.1">
    <property type="nucleotide sequence ID" value="NZ_JACCFV010000001.1"/>
</dbReference>
<comment type="caution">
    <text evidence="2">The sequence shown here is derived from an EMBL/GenBank/DDBJ whole genome shotgun (WGS) entry which is preliminary data.</text>
</comment>
<dbReference type="Pfam" id="PF14335">
    <property type="entry name" value="DUF4391"/>
    <property type="match status" value="1"/>
</dbReference>
<proteinExistence type="predicted"/>